<dbReference type="GeneID" id="27675715"/>
<dbReference type="AlphaFoldDB" id="A0A0A2JKQ6"/>
<name>A0A0A2JKQ6_PENEN</name>
<dbReference type="STRING" id="27334.A0A0A2JKQ6"/>
<dbReference type="Proteomes" id="UP000030143">
    <property type="component" value="Unassembled WGS sequence"/>
</dbReference>
<keyword evidence="2" id="KW-1185">Reference proteome</keyword>
<evidence type="ECO:0000313" key="2">
    <source>
        <dbReference type="Proteomes" id="UP000030143"/>
    </source>
</evidence>
<dbReference type="OrthoDB" id="2823490at2759"/>
<dbReference type="HOGENOM" id="CLU_057190_0_0_1"/>
<dbReference type="VEuPathDB" id="FungiDB:PEXP_043640"/>
<dbReference type="PhylomeDB" id="A0A0A2JKQ6"/>
<proteinExistence type="predicted"/>
<sequence length="345" mass="39693">MPSLMDLPKEIRAMILKEVINGHRTPPISPSKSNMIELLDMPYKGNVEHSRLHHEKRDTHSQSNSLSLLLTSRQISIETQSTLCRMQKTTYVLDISVLNELDLFSTWISVPQLTTRLSTLHVDIRLFGRIITSAEGRDQMGCGGRLGFHWLFYGLLERFLRYGPVGAKKGPCDIDSFGDTCYKNRKISVENLILDFHSAETELPYPPDDLGFKEWTNKHWGERWPIDEPEQEDKSLAYKTRPEWLLEYLKDSLEDVTAMGYHTSQYGAFIYKRIGTISMLVDGKLETTFDLAGRLAGFHFDRPGDTMGHLSSEIRLAEFWKWKKATLLKREALGFPVVWPQNLDI</sequence>
<organism evidence="1 2">
    <name type="scientific">Penicillium expansum</name>
    <name type="common">Blue mold rot fungus</name>
    <dbReference type="NCBI Taxonomy" id="27334"/>
    <lineage>
        <taxon>Eukaryota</taxon>
        <taxon>Fungi</taxon>
        <taxon>Dikarya</taxon>
        <taxon>Ascomycota</taxon>
        <taxon>Pezizomycotina</taxon>
        <taxon>Eurotiomycetes</taxon>
        <taxon>Eurotiomycetidae</taxon>
        <taxon>Eurotiales</taxon>
        <taxon>Aspergillaceae</taxon>
        <taxon>Penicillium</taxon>
    </lineage>
</organism>
<dbReference type="RefSeq" id="XP_016597418.1">
    <property type="nucleotide sequence ID" value="XM_016740296.1"/>
</dbReference>
<reference evidence="1 2" key="1">
    <citation type="journal article" date="2015" name="Mol. Plant Microbe Interact.">
        <title>Genome, transcriptome, and functional analyses of Penicillium expansum provide new insights into secondary metabolism and pathogenicity.</title>
        <authorList>
            <person name="Ballester A.R."/>
            <person name="Marcet-Houben M."/>
            <person name="Levin E."/>
            <person name="Sela N."/>
            <person name="Selma-Lazaro C."/>
            <person name="Carmona L."/>
            <person name="Wisniewski M."/>
            <person name="Droby S."/>
            <person name="Gonzalez-Candelas L."/>
            <person name="Gabaldon T."/>
        </authorList>
    </citation>
    <scope>NUCLEOTIDE SEQUENCE [LARGE SCALE GENOMIC DNA]</scope>
    <source>
        <strain evidence="1 2">MD-8</strain>
    </source>
</reference>
<accession>A0A0A2JKQ6</accession>
<gene>
    <name evidence="1" type="ORF">PEX2_030210</name>
</gene>
<comment type="caution">
    <text evidence="1">The sequence shown here is derived from an EMBL/GenBank/DDBJ whole genome shotgun (WGS) entry which is preliminary data.</text>
</comment>
<protein>
    <submittedName>
        <fullName evidence="1">Uncharacterized protein</fullName>
    </submittedName>
</protein>
<dbReference type="EMBL" id="JQFZ01000202">
    <property type="protein sequence ID" value="KGO55203.1"/>
    <property type="molecule type" value="Genomic_DNA"/>
</dbReference>
<evidence type="ECO:0000313" key="1">
    <source>
        <dbReference type="EMBL" id="KGO55203.1"/>
    </source>
</evidence>